<feature type="compositionally biased region" description="Gly residues" evidence="7">
    <location>
        <begin position="215"/>
        <end position="228"/>
    </location>
</feature>
<feature type="region of interest" description="Disordered" evidence="7">
    <location>
        <begin position="215"/>
        <end position="276"/>
    </location>
</feature>
<comment type="subcellular location">
    <subcellularLocation>
        <location evidence="1">Membrane</location>
        <topology evidence="1">Multi-pass membrane protein</topology>
    </subcellularLocation>
</comment>
<feature type="transmembrane region" description="Helical" evidence="8">
    <location>
        <begin position="92"/>
        <end position="112"/>
    </location>
</feature>
<evidence type="ECO:0000256" key="4">
    <source>
        <dbReference type="ARBA" id="ARBA00022989"/>
    </source>
</evidence>
<feature type="domain" description="MARVEL" evidence="9">
    <location>
        <begin position="46"/>
        <end position="197"/>
    </location>
</feature>
<dbReference type="InterPro" id="IPR016579">
    <property type="entry name" value="Synaptogyrin"/>
</dbReference>
<evidence type="ECO:0000256" key="7">
    <source>
        <dbReference type="SAM" id="MobiDB-lite"/>
    </source>
</evidence>
<evidence type="ECO:0000256" key="8">
    <source>
        <dbReference type="SAM" id="Phobius"/>
    </source>
</evidence>
<keyword evidence="4 8" id="KW-1133">Transmembrane helix</keyword>
<gene>
    <name evidence="10" type="primary">SNG2</name>
    <name evidence="10" type="ORF">TR145321</name>
</gene>
<organism evidence="10">
    <name type="scientific">Schistocephalus solidus</name>
    <name type="common">Tapeworm</name>
    <dbReference type="NCBI Taxonomy" id="70667"/>
    <lineage>
        <taxon>Eukaryota</taxon>
        <taxon>Metazoa</taxon>
        <taxon>Spiralia</taxon>
        <taxon>Lophotrochozoa</taxon>
        <taxon>Platyhelminthes</taxon>
        <taxon>Cestoda</taxon>
        <taxon>Eucestoda</taxon>
        <taxon>Diphyllobothriidea</taxon>
        <taxon>Diphyllobothriidae</taxon>
        <taxon>Schistocephalus</taxon>
    </lineage>
</organism>
<dbReference type="EMBL" id="GEEE01005392">
    <property type="protein sequence ID" value="JAP57833.1"/>
    <property type="molecule type" value="Transcribed_RNA"/>
</dbReference>
<feature type="non-terminal residue" evidence="10">
    <location>
        <position position="1"/>
    </location>
</feature>
<accession>A0A0X3Q0X5</accession>
<reference evidence="10" key="1">
    <citation type="submission" date="2016-01" db="EMBL/GenBank/DDBJ databases">
        <title>Reference transcriptome for the parasite Schistocephalus solidus: insights into the molecular evolution of parasitism.</title>
        <authorList>
            <person name="Hebert F.O."/>
            <person name="Grambauer S."/>
            <person name="Barber I."/>
            <person name="Landry C.R."/>
            <person name="Aubin-Horth N."/>
        </authorList>
    </citation>
    <scope>NUCLEOTIDE SEQUENCE</scope>
</reference>
<keyword evidence="5 6" id="KW-0472">Membrane</keyword>
<dbReference type="PANTHER" id="PTHR10838">
    <property type="entry name" value="SYNAPTOGYRIN"/>
    <property type="match status" value="1"/>
</dbReference>
<dbReference type="GO" id="GO:0031594">
    <property type="term" value="C:neuromuscular junction"/>
    <property type="evidence" value="ECO:0007669"/>
    <property type="project" value="TreeGrafter"/>
</dbReference>
<evidence type="ECO:0000256" key="1">
    <source>
        <dbReference type="ARBA" id="ARBA00004141"/>
    </source>
</evidence>
<dbReference type="Pfam" id="PF01284">
    <property type="entry name" value="MARVEL"/>
    <property type="match status" value="1"/>
</dbReference>
<name>A0A0X3Q0X5_SCHSO</name>
<evidence type="ECO:0000256" key="3">
    <source>
        <dbReference type="ARBA" id="ARBA00022692"/>
    </source>
</evidence>
<evidence type="ECO:0000256" key="2">
    <source>
        <dbReference type="ARBA" id="ARBA00010252"/>
    </source>
</evidence>
<feature type="compositionally biased region" description="Polar residues" evidence="7">
    <location>
        <begin position="251"/>
        <end position="261"/>
    </location>
</feature>
<proteinExistence type="inferred from homology"/>
<dbReference type="AlphaFoldDB" id="A0A0X3Q0X5"/>
<dbReference type="InterPro" id="IPR008253">
    <property type="entry name" value="Marvel"/>
</dbReference>
<feature type="transmembrane region" description="Helical" evidence="8">
    <location>
        <begin position="52"/>
        <end position="72"/>
    </location>
</feature>
<evidence type="ECO:0000256" key="6">
    <source>
        <dbReference type="PROSITE-ProRule" id="PRU00581"/>
    </source>
</evidence>
<comment type="similarity">
    <text evidence="2">Belongs to the synaptogyrin family.</text>
</comment>
<feature type="transmembrane region" description="Helical" evidence="8">
    <location>
        <begin position="174"/>
        <end position="194"/>
    </location>
</feature>
<evidence type="ECO:0000256" key="5">
    <source>
        <dbReference type="ARBA" id="ARBA00023136"/>
    </source>
</evidence>
<sequence length="276" mass="30134">NFGQPSLFQGYVLIGRGHIWPFSICRAPFMDTTGQEKEAPRDPVSFIKQPRVIIKIACLLTVIIGLGCASSGSSVKEYHVFNNDASASQFAIAIFVLAFFFNIMSIVSDYLYGGISNVKRRRHILLSDVGGCALFAFLSFVCFCYLTHRWSNTSRKWLNQQGFEHWQWRNARSAIFFTFVAVVLWSCLTFLALVRFRQSGQGLFSATLSHPGMVGGEPGVEPSAGGGDFPPAGGPYTGTKGTPPSAGYPSQVPQPTGNVSSGYPGDGPDQYYPPTF</sequence>
<dbReference type="PROSITE" id="PS51225">
    <property type="entry name" value="MARVEL"/>
    <property type="match status" value="1"/>
</dbReference>
<evidence type="ECO:0000259" key="9">
    <source>
        <dbReference type="PROSITE" id="PS51225"/>
    </source>
</evidence>
<dbReference type="PANTHER" id="PTHR10838:SF20">
    <property type="entry name" value="SYNAPTOGYRIN"/>
    <property type="match status" value="1"/>
</dbReference>
<dbReference type="GO" id="GO:0030672">
    <property type="term" value="C:synaptic vesicle membrane"/>
    <property type="evidence" value="ECO:0007669"/>
    <property type="project" value="TreeGrafter"/>
</dbReference>
<keyword evidence="3 6" id="KW-0812">Transmembrane</keyword>
<feature type="transmembrane region" description="Helical" evidence="8">
    <location>
        <begin position="124"/>
        <end position="148"/>
    </location>
</feature>
<protein>
    <submittedName>
        <fullName evidence="10">Synaptogyrin-2</fullName>
    </submittedName>
</protein>
<feature type="compositionally biased region" description="Low complexity" evidence="7">
    <location>
        <begin position="262"/>
        <end position="276"/>
    </location>
</feature>
<evidence type="ECO:0000313" key="10">
    <source>
        <dbReference type="EMBL" id="JAP57833.1"/>
    </source>
</evidence>